<dbReference type="SUPFAM" id="SSF109998">
    <property type="entry name" value="Triger factor/SurA peptide-binding domain-like"/>
    <property type="match status" value="1"/>
</dbReference>
<dbReference type="GO" id="GO:0003755">
    <property type="term" value="F:peptidyl-prolyl cis-trans isomerase activity"/>
    <property type="evidence" value="ECO:0007669"/>
    <property type="project" value="UniProtKB-KW"/>
</dbReference>
<gene>
    <name evidence="7" type="ORF">IAA66_02750</name>
</gene>
<dbReference type="Proteomes" id="UP000886819">
    <property type="component" value="Unassembled WGS sequence"/>
</dbReference>
<keyword evidence="3 6" id="KW-0732">Signal</keyword>
<reference evidence="7" key="1">
    <citation type="submission" date="2020-10" db="EMBL/GenBank/DDBJ databases">
        <authorList>
            <person name="Gilroy R."/>
        </authorList>
    </citation>
    <scope>NUCLEOTIDE SEQUENCE</scope>
    <source>
        <strain evidence="7">ChiHile30-977</strain>
    </source>
</reference>
<dbReference type="EMBL" id="DVFI01000037">
    <property type="protein sequence ID" value="HIQ62490.1"/>
    <property type="molecule type" value="Genomic_DNA"/>
</dbReference>
<keyword evidence="4" id="KW-0697">Rotamase</keyword>
<evidence type="ECO:0000256" key="4">
    <source>
        <dbReference type="ARBA" id="ARBA00023110"/>
    </source>
</evidence>
<evidence type="ECO:0000256" key="6">
    <source>
        <dbReference type="SAM" id="SignalP"/>
    </source>
</evidence>
<proteinExistence type="predicted"/>
<evidence type="ECO:0000313" key="7">
    <source>
        <dbReference type="EMBL" id="HIQ62490.1"/>
    </source>
</evidence>
<evidence type="ECO:0000256" key="1">
    <source>
        <dbReference type="ARBA" id="ARBA00000971"/>
    </source>
</evidence>
<dbReference type="PANTHER" id="PTHR47245:SF1">
    <property type="entry name" value="FOLDASE PROTEIN PRSA"/>
    <property type="match status" value="1"/>
</dbReference>
<dbReference type="InterPro" id="IPR050245">
    <property type="entry name" value="PrsA_foldase"/>
</dbReference>
<dbReference type="Gene3D" id="3.10.50.40">
    <property type="match status" value="1"/>
</dbReference>
<dbReference type="EC" id="5.2.1.8" evidence="2"/>
<evidence type="ECO:0000313" key="8">
    <source>
        <dbReference type="Proteomes" id="UP000886819"/>
    </source>
</evidence>
<sequence>MKKACAWCLLWLVLCLPAMGQGESEAEGVAFWVNGDAVYQAEIDAMMATLTESMARLGLDTSDATVLATIKSVAQQQIIEDRLLTRDMTEQGMYEWTAEDESAVVASAQAAFDALLADYTAYYAGQEESGEGGDAAAAQRAQEALETAGYTLGFFENYYRNALASERYEAWLMRGEAPVTDEAVETAYQQRVAESEGLYAQDVEAFETALASGQEVWYRPAGYRAVLQILLSAQGDTEAEKLASVEEKTDEIYARLEAGEAFESLIAEYGEDSAFDDPEFARTGYQVHPDSVLWEESFVQAVFSDALARPGDVSQPLVFGDNVHILYYLADVEAGAVALTDDLREALRAALYGEQMDARLEERLDSLLAGADIVFAESE</sequence>
<name>A0A9D0YX57_9FIRM</name>
<dbReference type="SUPFAM" id="SSF54534">
    <property type="entry name" value="FKBP-like"/>
    <property type="match status" value="1"/>
</dbReference>
<reference evidence="7" key="2">
    <citation type="journal article" date="2021" name="PeerJ">
        <title>Extensive microbial diversity within the chicken gut microbiome revealed by metagenomics and culture.</title>
        <authorList>
            <person name="Gilroy R."/>
            <person name="Ravi A."/>
            <person name="Getino M."/>
            <person name="Pursley I."/>
            <person name="Horton D.L."/>
            <person name="Alikhan N.F."/>
            <person name="Baker D."/>
            <person name="Gharbi K."/>
            <person name="Hall N."/>
            <person name="Watson M."/>
            <person name="Adriaenssens E.M."/>
            <person name="Foster-Nyarko E."/>
            <person name="Jarju S."/>
            <person name="Secka A."/>
            <person name="Antonio M."/>
            <person name="Oren A."/>
            <person name="Chaudhuri R.R."/>
            <person name="La Ragione R."/>
            <person name="Hildebrand F."/>
            <person name="Pallen M.J."/>
        </authorList>
    </citation>
    <scope>NUCLEOTIDE SEQUENCE</scope>
    <source>
        <strain evidence="7">ChiHile30-977</strain>
    </source>
</reference>
<dbReference type="InterPro" id="IPR046357">
    <property type="entry name" value="PPIase_dom_sf"/>
</dbReference>
<comment type="catalytic activity">
    <reaction evidence="1">
        <text>[protein]-peptidylproline (omega=180) = [protein]-peptidylproline (omega=0)</text>
        <dbReference type="Rhea" id="RHEA:16237"/>
        <dbReference type="Rhea" id="RHEA-COMP:10747"/>
        <dbReference type="Rhea" id="RHEA-COMP:10748"/>
        <dbReference type="ChEBI" id="CHEBI:83833"/>
        <dbReference type="ChEBI" id="CHEBI:83834"/>
        <dbReference type="EC" id="5.2.1.8"/>
    </reaction>
</comment>
<accession>A0A9D0YX57</accession>
<protein>
    <recommendedName>
        <fullName evidence="2">peptidylprolyl isomerase</fullName>
        <ecNumber evidence="2">5.2.1.8</ecNumber>
    </recommendedName>
</protein>
<evidence type="ECO:0000256" key="5">
    <source>
        <dbReference type="ARBA" id="ARBA00023235"/>
    </source>
</evidence>
<comment type="caution">
    <text evidence="7">The sequence shown here is derived from an EMBL/GenBank/DDBJ whole genome shotgun (WGS) entry which is preliminary data.</text>
</comment>
<feature type="chain" id="PRO_5039411218" description="peptidylprolyl isomerase" evidence="6">
    <location>
        <begin position="21"/>
        <end position="379"/>
    </location>
</feature>
<dbReference type="InterPro" id="IPR027304">
    <property type="entry name" value="Trigger_fact/SurA_dom_sf"/>
</dbReference>
<organism evidence="7 8">
    <name type="scientific">Candidatus Avichristensenella intestinipullorum</name>
    <dbReference type="NCBI Taxonomy" id="2840693"/>
    <lineage>
        <taxon>Bacteria</taxon>
        <taxon>Bacillati</taxon>
        <taxon>Bacillota</taxon>
        <taxon>Clostridia</taxon>
        <taxon>Candidatus Avichristensenella</taxon>
    </lineage>
</organism>
<evidence type="ECO:0000256" key="2">
    <source>
        <dbReference type="ARBA" id="ARBA00013194"/>
    </source>
</evidence>
<dbReference type="PANTHER" id="PTHR47245">
    <property type="entry name" value="PEPTIDYLPROLYL ISOMERASE"/>
    <property type="match status" value="1"/>
</dbReference>
<keyword evidence="5 7" id="KW-0413">Isomerase</keyword>
<evidence type="ECO:0000256" key="3">
    <source>
        <dbReference type="ARBA" id="ARBA00022729"/>
    </source>
</evidence>
<feature type="signal peptide" evidence="6">
    <location>
        <begin position="1"/>
        <end position="20"/>
    </location>
</feature>
<dbReference type="AlphaFoldDB" id="A0A9D0YX57"/>